<accession>A0A1A9X2C2</accession>
<organism evidence="1 2">
    <name type="scientific">Glossina brevipalpis</name>
    <dbReference type="NCBI Taxonomy" id="37001"/>
    <lineage>
        <taxon>Eukaryota</taxon>
        <taxon>Metazoa</taxon>
        <taxon>Ecdysozoa</taxon>
        <taxon>Arthropoda</taxon>
        <taxon>Hexapoda</taxon>
        <taxon>Insecta</taxon>
        <taxon>Pterygota</taxon>
        <taxon>Neoptera</taxon>
        <taxon>Endopterygota</taxon>
        <taxon>Diptera</taxon>
        <taxon>Brachycera</taxon>
        <taxon>Muscomorpha</taxon>
        <taxon>Hippoboscoidea</taxon>
        <taxon>Glossinidae</taxon>
        <taxon>Glossina</taxon>
    </lineage>
</organism>
<keyword evidence="2" id="KW-1185">Reference proteome</keyword>
<proteinExistence type="predicted"/>
<reference evidence="1" key="2">
    <citation type="submission" date="2020-05" db="UniProtKB">
        <authorList>
            <consortium name="EnsemblMetazoa"/>
        </authorList>
    </citation>
    <scope>IDENTIFICATION</scope>
    <source>
        <strain evidence="1">IAEA</strain>
    </source>
</reference>
<name>A0A1A9X2C2_9MUSC</name>
<dbReference type="VEuPathDB" id="VectorBase:GBRI041740"/>
<sequence>MEVLVSLDITTPSRFSRSFGFSSRAARPLRPSRPVVRTLTSASRPDNSEGISLNNFKDILLILLLLALKD</sequence>
<evidence type="ECO:0000313" key="2">
    <source>
        <dbReference type="Proteomes" id="UP000091820"/>
    </source>
</evidence>
<reference evidence="2" key="1">
    <citation type="submission" date="2014-03" db="EMBL/GenBank/DDBJ databases">
        <authorList>
            <person name="Aksoy S."/>
            <person name="Warren W."/>
            <person name="Wilson R.K."/>
        </authorList>
    </citation>
    <scope>NUCLEOTIDE SEQUENCE [LARGE SCALE GENOMIC DNA]</scope>
    <source>
        <strain evidence="2">IAEA</strain>
    </source>
</reference>
<evidence type="ECO:0000313" key="1">
    <source>
        <dbReference type="EnsemblMetazoa" id="GBRI041740-PA"/>
    </source>
</evidence>
<dbReference type="AlphaFoldDB" id="A0A1A9X2C2"/>
<dbReference type="Proteomes" id="UP000091820">
    <property type="component" value="Unassembled WGS sequence"/>
</dbReference>
<dbReference type="EnsemblMetazoa" id="GBRI041740-RA">
    <property type="protein sequence ID" value="GBRI041740-PA"/>
    <property type="gene ID" value="GBRI041740"/>
</dbReference>
<protein>
    <submittedName>
        <fullName evidence="1">Uncharacterized protein</fullName>
    </submittedName>
</protein>